<dbReference type="Proteomes" id="UP000318081">
    <property type="component" value="Chromosome"/>
</dbReference>
<dbReference type="InterPro" id="IPR019903">
    <property type="entry name" value="RIC_family"/>
</dbReference>
<evidence type="ECO:0000313" key="6">
    <source>
        <dbReference type="EMBL" id="QDV86197.1"/>
    </source>
</evidence>
<dbReference type="InterPro" id="IPR012312">
    <property type="entry name" value="Hemerythrin-like"/>
</dbReference>
<dbReference type="PANTHER" id="PTHR36438">
    <property type="entry name" value="IRON-SULFUR CLUSTER REPAIR PROTEIN YTFE"/>
    <property type="match status" value="1"/>
</dbReference>
<keyword evidence="4" id="KW-0408">Iron</keyword>
<dbReference type="PANTHER" id="PTHR36438:SF1">
    <property type="entry name" value="IRON-SULFUR CLUSTER REPAIR PROTEIN YTFE"/>
    <property type="match status" value="1"/>
</dbReference>
<evidence type="ECO:0000259" key="5">
    <source>
        <dbReference type="Pfam" id="PF01814"/>
    </source>
</evidence>
<organism evidence="6 7">
    <name type="scientific">Stieleria magnilauensis</name>
    <dbReference type="NCBI Taxonomy" id="2527963"/>
    <lineage>
        <taxon>Bacteria</taxon>
        <taxon>Pseudomonadati</taxon>
        <taxon>Planctomycetota</taxon>
        <taxon>Planctomycetia</taxon>
        <taxon>Pirellulales</taxon>
        <taxon>Pirellulaceae</taxon>
        <taxon>Stieleria</taxon>
    </lineage>
</organism>
<comment type="subcellular location">
    <subcellularLocation>
        <location evidence="1">Cytoplasm</location>
    </subcellularLocation>
</comment>
<proteinExistence type="predicted"/>
<name>A0ABX5XW15_9BACT</name>
<evidence type="ECO:0000256" key="4">
    <source>
        <dbReference type="ARBA" id="ARBA00023004"/>
    </source>
</evidence>
<reference evidence="6 7" key="1">
    <citation type="submission" date="2019-02" db="EMBL/GenBank/DDBJ databases">
        <title>Deep-cultivation of Planctomycetes and their phenomic and genomic characterization uncovers novel biology.</title>
        <authorList>
            <person name="Wiegand S."/>
            <person name="Jogler M."/>
            <person name="Boedeker C."/>
            <person name="Pinto D."/>
            <person name="Vollmers J."/>
            <person name="Rivas-Marin E."/>
            <person name="Kohn T."/>
            <person name="Peeters S.H."/>
            <person name="Heuer A."/>
            <person name="Rast P."/>
            <person name="Oberbeckmann S."/>
            <person name="Bunk B."/>
            <person name="Jeske O."/>
            <person name="Meyerdierks A."/>
            <person name="Storesund J.E."/>
            <person name="Kallscheuer N."/>
            <person name="Luecker S."/>
            <person name="Lage O.M."/>
            <person name="Pohl T."/>
            <person name="Merkel B.J."/>
            <person name="Hornburger P."/>
            <person name="Mueller R.-W."/>
            <person name="Bruemmer F."/>
            <person name="Labrenz M."/>
            <person name="Spormann A.M."/>
            <person name="Op den Camp H."/>
            <person name="Overmann J."/>
            <person name="Amann R."/>
            <person name="Jetten M.S.M."/>
            <person name="Mascher T."/>
            <person name="Medema M.H."/>
            <person name="Devos D.P."/>
            <person name="Kaster A.-K."/>
            <person name="Ovreas L."/>
            <person name="Rohde M."/>
            <person name="Galperin M.Y."/>
            <person name="Jogler C."/>
        </authorList>
    </citation>
    <scope>NUCLEOTIDE SEQUENCE [LARGE SCALE GENOMIC DNA]</scope>
    <source>
        <strain evidence="6 7">TBK1r</strain>
    </source>
</reference>
<evidence type="ECO:0000256" key="3">
    <source>
        <dbReference type="ARBA" id="ARBA00022723"/>
    </source>
</evidence>
<evidence type="ECO:0000313" key="7">
    <source>
        <dbReference type="Proteomes" id="UP000318081"/>
    </source>
</evidence>
<keyword evidence="7" id="KW-1185">Reference proteome</keyword>
<evidence type="ECO:0000256" key="2">
    <source>
        <dbReference type="ARBA" id="ARBA00022490"/>
    </source>
</evidence>
<sequence>MSLTELADHIETTHHAYLREELPRLDFMTEKVARVHGDKEPRLLKTREAVVALKAELEPHMMKEEKILFPMVRQLEAATERPESHCGSVGNPIRQMEHEHDQAGNALAILNDSTDGYTPPEWACNTYRAMLDSLAQLERDMHQHIHKENNVLFPKAIQLEQRA</sequence>
<dbReference type="Gene3D" id="1.20.120.520">
    <property type="entry name" value="nmb1532 protein domain like"/>
    <property type="match status" value="1"/>
</dbReference>
<accession>A0ABX5XW15</accession>
<dbReference type="Pfam" id="PF01814">
    <property type="entry name" value="Hemerythrin"/>
    <property type="match status" value="1"/>
</dbReference>
<keyword evidence="3" id="KW-0479">Metal-binding</keyword>
<keyword evidence="2" id="KW-0963">Cytoplasm</keyword>
<protein>
    <submittedName>
        <fullName evidence="6">Iron-sulfur cluster repair protein YtfE</fullName>
    </submittedName>
</protein>
<evidence type="ECO:0000256" key="1">
    <source>
        <dbReference type="ARBA" id="ARBA00004496"/>
    </source>
</evidence>
<feature type="domain" description="Hemerythrin-like" evidence="5">
    <location>
        <begin position="9"/>
        <end position="156"/>
    </location>
</feature>
<gene>
    <name evidence="6" type="primary">ytfE</name>
    <name evidence="6" type="ORF">TBK1r_52150</name>
</gene>
<dbReference type="EMBL" id="CP036432">
    <property type="protein sequence ID" value="QDV86197.1"/>
    <property type="molecule type" value="Genomic_DNA"/>
</dbReference>
<dbReference type="RefSeq" id="WP_419580364.1">
    <property type="nucleotide sequence ID" value="NZ_CP036432.1"/>
</dbReference>